<dbReference type="PROSITE" id="PS51667">
    <property type="entry name" value="WRC"/>
    <property type="match status" value="1"/>
</dbReference>
<keyword evidence="1" id="KW-0539">Nucleus</keyword>
<comment type="caution">
    <text evidence="5">The sequence shown here is derived from an EMBL/GenBank/DDBJ whole genome shotgun (WGS) entry which is preliminary data.</text>
</comment>
<dbReference type="EMBL" id="JARPOI010000009">
    <property type="protein sequence ID" value="KAJ9171411.1"/>
    <property type="molecule type" value="Genomic_DNA"/>
</dbReference>
<keyword evidence="6" id="KW-1185">Reference proteome</keyword>
<proteinExistence type="predicted"/>
<evidence type="ECO:0000313" key="5">
    <source>
        <dbReference type="EMBL" id="KAJ9171411.1"/>
    </source>
</evidence>
<protein>
    <recommendedName>
        <fullName evidence="4">WRC domain-containing protein</fullName>
    </recommendedName>
</protein>
<dbReference type="InterPro" id="IPR014977">
    <property type="entry name" value="WRC_dom"/>
</dbReference>
<dbReference type="PANTHER" id="PTHR34680">
    <property type="entry name" value="EXPRESSED PROTEIN"/>
    <property type="match status" value="1"/>
</dbReference>
<feature type="domain" description="WRC" evidence="4">
    <location>
        <begin position="130"/>
        <end position="176"/>
    </location>
</feature>
<feature type="compositionally biased region" description="Basic residues" evidence="3">
    <location>
        <begin position="291"/>
        <end position="306"/>
    </location>
</feature>
<comment type="caution">
    <text evidence="2">Lacks conserved residue(s) required for the propagation of feature annotation.</text>
</comment>
<dbReference type="Pfam" id="PF08879">
    <property type="entry name" value="WRC"/>
    <property type="match status" value="1"/>
</dbReference>
<evidence type="ECO:0000259" key="4">
    <source>
        <dbReference type="PROSITE" id="PS51667"/>
    </source>
</evidence>
<name>A0ABQ9LXT1_HEVBR</name>
<feature type="compositionally biased region" description="Acidic residues" evidence="3">
    <location>
        <begin position="271"/>
        <end position="285"/>
    </location>
</feature>
<feature type="region of interest" description="Disordered" evidence="3">
    <location>
        <begin position="248"/>
        <end position="306"/>
    </location>
</feature>
<dbReference type="Proteomes" id="UP001174677">
    <property type="component" value="Chromosome 9"/>
</dbReference>
<evidence type="ECO:0000256" key="1">
    <source>
        <dbReference type="ARBA" id="ARBA00023242"/>
    </source>
</evidence>
<sequence length="306" mass="33778">MRIRKNAKLSSLIFSHASGPEALQTHVCQLNQSPWDVIPFAQETCPSSLHQLEGEDSFNGNGSLGDSIGAVESSAASLMEDSEDKVAIKMRVDNMVIHDNYGMEGIPEKKRVFDDYGVLKIGNEFKFKKGEKIHCCNKSDGKGWHCKNEPREGHSMCDHHLLKSYVNNNNVTCCLGLPTSPTSKKQEKAITGVRRGRAKGAKKGSSSSSNPYEFYYYSGFGPLWGKRRGEGNKSGVKETEIDGISIAAVSTSQNTTPSSTLSPIENHEEFDYVDEDDDDDEDSENADSGKKRMRKPVKARSLKSLM</sequence>
<dbReference type="PANTHER" id="PTHR34680:SF3">
    <property type="entry name" value="EXPRESSED PROTEIN"/>
    <property type="match status" value="1"/>
</dbReference>
<feature type="region of interest" description="Disordered" evidence="3">
    <location>
        <begin position="185"/>
        <end position="208"/>
    </location>
</feature>
<reference evidence="5" key="1">
    <citation type="journal article" date="2023" name="Plant Biotechnol. J.">
        <title>Chromosome-level wild Hevea brasiliensis genome provides new tools for genomic-assisted breeding and valuable loci to elevate rubber yield.</title>
        <authorList>
            <person name="Cheng H."/>
            <person name="Song X."/>
            <person name="Hu Y."/>
            <person name="Wu T."/>
            <person name="Yang Q."/>
            <person name="An Z."/>
            <person name="Feng S."/>
            <person name="Deng Z."/>
            <person name="Wu W."/>
            <person name="Zeng X."/>
            <person name="Tu M."/>
            <person name="Wang X."/>
            <person name="Huang H."/>
        </authorList>
    </citation>
    <scope>NUCLEOTIDE SEQUENCE</scope>
    <source>
        <strain evidence="5">MT/VB/25A 57/8</strain>
    </source>
</reference>
<gene>
    <name evidence="5" type="ORF">P3X46_014785</name>
</gene>
<feature type="compositionally biased region" description="Polar residues" evidence="3">
    <location>
        <begin position="248"/>
        <end position="263"/>
    </location>
</feature>
<accession>A0ABQ9LXT1</accession>
<evidence type="ECO:0000313" key="6">
    <source>
        <dbReference type="Proteomes" id="UP001174677"/>
    </source>
</evidence>
<evidence type="ECO:0000256" key="3">
    <source>
        <dbReference type="SAM" id="MobiDB-lite"/>
    </source>
</evidence>
<organism evidence="5 6">
    <name type="scientific">Hevea brasiliensis</name>
    <name type="common">Para rubber tree</name>
    <name type="synonym">Siphonia brasiliensis</name>
    <dbReference type="NCBI Taxonomy" id="3981"/>
    <lineage>
        <taxon>Eukaryota</taxon>
        <taxon>Viridiplantae</taxon>
        <taxon>Streptophyta</taxon>
        <taxon>Embryophyta</taxon>
        <taxon>Tracheophyta</taxon>
        <taxon>Spermatophyta</taxon>
        <taxon>Magnoliopsida</taxon>
        <taxon>eudicotyledons</taxon>
        <taxon>Gunneridae</taxon>
        <taxon>Pentapetalae</taxon>
        <taxon>rosids</taxon>
        <taxon>fabids</taxon>
        <taxon>Malpighiales</taxon>
        <taxon>Euphorbiaceae</taxon>
        <taxon>Crotonoideae</taxon>
        <taxon>Micrandreae</taxon>
        <taxon>Hevea</taxon>
    </lineage>
</organism>
<evidence type="ECO:0000256" key="2">
    <source>
        <dbReference type="PROSITE-ProRule" id="PRU01002"/>
    </source>
</evidence>